<name>B3JFC2_9BACT</name>
<evidence type="ECO:0000313" key="2">
    <source>
        <dbReference type="Proteomes" id="UP000003146"/>
    </source>
</evidence>
<gene>
    <name evidence="1" type="ORF">BACCOP_00570</name>
</gene>
<sequence>MTALKEIGRKPNGMRECRLSCGYVKTTSWKVPFDKEHLFEQILSPANLNRSYKAVIGNKGCGGIDNMSCEQLFFMAISQQRCAHPFLDGRSYVETVKVEIPKAWQDWPFI</sequence>
<organism evidence="1 2">
    <name type="scientific">Phocaeicola coprocola DSM 17136</name>
    <dbReference type="NCBI Taxonomy" id="470145"/>
    <lineage>
        <taxon>Bacteria</taxon>
        <taxon>Pseudomonadati</taxon>
        <taxon>Bacteroidota</taxon>
        <taxon>Bacteroidia</taxon>
        <taxon>Bacteroidales</taxon>
        <taxon>Bacteroidaceae</taxon>
        <taxon>Phocaeicola</taxon>
    </lineage>
</organism>
<dbReference type="eggNOG" id="COG3344">
    <property type="taxonomic scope" value="Bacteria"/>
</dbReference>
<evidence type="ECO:0000313" key="1">
    <source>
        <dbReference type="EMBL" id="EDV02356.1"/>
    </source>
</evidence>
<reference evidence="1 2" key="1">
    <citation type="submission" date="2008-04" db="EMBL/GenBank/DDBJ databases">
        <title>Draft genome sequence of Bacteroides coprocola (DSM 17136).</title>
        <authorList>
            <person name="Sudarsanam P."/>
            <person name="Ley R."/>
            <person name="Guruge J."/>
            <person name="Turnbaugh P.J."/>
            <person name="Mahowald M."/>
            <person name="Liep D."/>
            <person name="Gordon J."/>
        </authorList>
    </citation>
    <scope>NUCLEOTIDE SEQUENCE [LARGE SCALE GENOMIC DNA]</scope>
    <source>
        <strain evidence="1 2">DSM 17136</strain>
    </source>
</reference>
<protein>
    <submittedName>
        <fullName evidence="1">Uncharacterized protein</fullName>
    </submittedName>
</protein>
<comment type="caution">
    <text evidence="1">The sequence shown here is derived from an EMBL/GenBank/DDBJ whole genome shotgun (WGS) entry which is preliminary data.</text>
</comment>
<dbReference type="Proteomes" id="UP000003146">
    <property type="component" value="Unassembled WGS sequence"/>
</dbReference>
<proteinExistence type="predicted"/>
<dbReference type="EMBL" id="ABIY02000054">
    <property type="protein sequence ID" value="EDV02356.1"/>
    <property type="molecule type" value="Genomic_DNA"/>
</dbReference>
<dbReference type="AlphaFoldDB" id="B3JFC2"/>
<accession>B3JFC2</accession>
<dbReference type="HOGENOM" id="CLU_2165862_0_0_10"/>
<reference evidence="1 2" key="2">
    <citation type="submission" date="2008-04" db="EMBL/GenBank/DDBJ databases">
        <authorList>
            <person name="Fulton L."/>
            <person name="Clifton S."/>
            <person name="Fulton B."/>
            <person name="Xu J."/>
            <person name="Minx P."/>
            <person name="Pepin K.H."/>
            <person name="Johnson M."/>
            <person name="Thiruvilangam P."/>
            <person name="Bhonagiri V."/>
            <person name="Nash W.E."/>
            <person name="Mardis E.R."/>
            <person name="Wilson R.K."/>
        </authorList>
    </citation>
    <scope>NUCLEOTIDE SEQUENCE [LARGE SCALE GENOMIC DNA]</scope>
    <source>
        <strain evidence="1 2">DSM 17136</strain>
    </source>
</reference>